<comment type="caution">
    <text evidence="1">The sequence shown here is derived from an EMBL/GenBank/DDBJ whole genome shotgun (WGS) entry which is preliminary data.</text>
</comment>
<accession>A0ABV6LQ12</accession>
<dbReference type="EMBL" id="JBHLTP010000011">
    <property type="protein sequence ID" value="MFC0524482.1"/>
    <property type="molecule type" value="Genomic_DNA"/>
</dbReference>
<evidence type="ECO:0000313" key="2">
    <source>
        <dbReference type="Proteomes" id="UP001589836"/>
    </source>
</evidence>
<proteinExistence type="predicted"/>
<keyword evidence="2" id="KW-1185">Reference proteome</keyword>
<dbReference type="Proteomes" id="UP001589836">
    <property type="component" value="Unassembled WGS sequence"/>
</dbReference>
<dbReference type="RefSeq" id="WP_377348502.1">
    <property type="nucleotide sequence ID" value="NZ_JBHLTP010000011.1"/>
</dbReference>
<sequence length="248" mass="28324">MKNFTFPISQIRGRFPIGERVLHNHIASGLAYKGLVDDFSVYEKDIAVDSMSSTIRDFYENTNNYALFAKVKWHTWFKPFAAVYRVVSMILKQINLPLSNEEMEMTGAIVPIKEEDDGRISPRAWIRKINGKVCFVAIYSYHRTGNSTYMNIGLPLPGATLLGILQLEQCGNSLKLSSKKCRSQASDAGTYLSTKHFLWKVPIEEQFYVEERSPGHLIAIGCGYAQFRFYQYSIVFVINSSYRKEEIG</sequence>
<gene>
    <name evidence="1" type="ORF">ACFFGV_12980</name>
</gene>
<evidence type="ECO:0000313" key="1">
    <source>
        <dbReference type="EMBL" id="MFC0524482.1"/>
    </source>
</evidence>
<organism evidence="1 2">
    <name type="scientific">Pontibacillus salicampi</name>
    <dbReference type="NCBI Taxonomy" id="1449801"/>
    <lineage>
        <taxon>Bacteria</taxon>
        <taxon>Bacillati</taxon>
        <taxon>Bacillota</taxon>
        <taxon>Bacilli</taxon>
        <taxon>Bacillales</taxon>
        <taxon>Bacillaceae</taxon>
        <taxon>Pontibacillus</taxon>
    </lineage>
</organism>
<reference evidence="1 2" key="1">
    <citation type="submission" date="2024-09" db="EMBL/GenBank/DDBJ databases">
        <authorList>
            <person name="Sun Q."/>
            <person name="Mori K."/>
        </authorList>
    </citation>
    <scope>NUCLEOTIDE SEQUENCE [LARGE SCALE GENOMIC DNA]</scope>
    <source>
        <strain evidence="1 2">NCAIM B.02529</strain>
    </source>
</reference>
<protein>
    <submittedName>
        <fullName evidence="1">Uncharacterized protein</fullName>
    </submittedName>
</protein>
<name>A0ABV6LQ12_9BACI</name>